<dbReference type="RefSeq" id="WP_330150263.1">
    <property type="nucleotide sequence ID" value="NZ_JAUZMZ010000004.1"/>
</dbReference>
<dbReference type="PANTHER" id="PTHR33371:SF15">
    <property type="entry name" value="LIPOPROTEIN LPRN"/>
    <property type="match status" value="1"/>
</dbReference>
<proteinExistence type="predicted"/>
<dbReference type="NCBIfam" id="TIGR00996">
    <property type="entry name" value="Mtu_fam_mce"/>
    <property type="match status" value="1"/>
</dbReference>
<dbReference type="EMBL" id="JAUZMZ010000004">
    <property type="protein sequence ID" value="MEE2030816.1"/>
    <property type="molecule type" value="Genomic_DNA"/>
</dbReference>
<evidence type="ECO:0000313" key="2">
    <source>
        <dbReference type="EMBL" id="MEE2030816.1"/>
    </source>
</evidence>
<accession>A0ABU7JL96</accession>
<keyword evidence="3" id="KW-1185">Reference proteome</keyword>
<feature type="domain" description="Mce/MlaD" evidence="1">
    <location>
        <begin position="39"/>
        <end position="113"/>
    </location>
</feature>
<dbReference type="PROSITE" id="PS51257">
    <property type="entry name" value="PROKAR_LIPOPROTEIN"/>
    <property type="match status" value="1"/>
</dbReference>
<name>A0ABU7JL96_9NOCA</name>
<organism evidence="2 3">
    <name type="scientific">Rhodococcus chondri</name>
    <dbReference type="NCBI Taxonomy" id="3065941"/>
    <lineage>
        <taxon>Bacteria</taxon>
        <taxon>Bacillati</taxon>
        <taxon>Actinomycetota</taxon>
        <taxon>Actinomycetes</taxon>
        <taxon>Mycobacteriales</taxon>
        <taxon>Nocardiaceae</taxon>
        <taxon>Rhodococcus</taxon>
    </lineage>
</organism>
<dbReference type="PANTHER" id="PTHR33371">
    <property type="entry name" value="INTERMEMBRANE PHOSPHOLIPID TRANSPORT SYSTEM BINDING PROTEIN MLAD-RELATED"/>
    <property type="match status" value="1"/>
</dbReference>
<comment type="caution">
    <text evidence="2">The sequence shown here is derived from an EMBL/GenBank/DDBJ whole genome shotgun (WGS) entry which is preliminary data.</text>
</comment>
<dbReference type="InterPro" id="IPR005693">
    <property type="entry name" value="Mce"/>
</dbReference>
<evidence type="ECO:0000313" key="3">
    <source>
        <dbReference type="Proteomes" id="UP001331936"/>
    </source>
</evidence>
<dbReference type="Pfam" id="PF02470">
    <property type="entry name" value="MlaD"/>
    <property type="match status" value="1"/>
</dbReference>
<gene>
    <name evidence="2" type="ORF">Q8814_01580</name>
</gene>
<evidence type="ECO:0000259" key="1">
    <source>
        <dbReference type="Pfam" id="PF02470"/>
    </source>
</evidence>
<dbReference type="Proteomes" id="UP001331936">
    <property type="component" value="Unassembled WGS sequence"/>
</dbReference>
<dbReference type="InterPro" id="IPR052336">
    <property type="entry name" value="MlaD_Phospholipid_Transporter"/>
</dbReference>
<sequence length="353" mass="36874">MRPGKLGITVVLIAVAALSTGCGLSLQELPLGRSGPGDTYYVTAEFTSADRIDLGAEVRAGQAVVGRVHSMETDGRRARLQLSMSESAYLPANVAASVRLPSALGSPYIQIDMPEEKSSQLLAEGDVIERTEVGPDIESTFAMLGQVVNGSGLDQLSTITTELDAAFGNRGESIRAMLTRLDTTMTLADDNSGHLERTLLAVDSVAERLAQQQELIDNGIADSARMVDLLAAQHEDLRTLVSSTSSVVASMDAVMAHGETIGDSVDDVAEITAGIRDFNNTVGSALVEMNTFIDGFNSAVHGDYLLFDGAFDIPAAIDLLVTGGMPLDGGAPLPLPQADVAEGLADLLGGGTR</sequence>
<dbReference type="InterPro" id="IPR003399">
    <property type="entry name" value="Mce/MlaD"/>
</dbReference>
<protein>
    <submittedName>
        <fullName evidence="2">MCE family protein</fullName>
    </submittedName>
</protein>
<reference evidence="2 3" key="1">
    <citation type="submission" date="2023-08" db="EMBL/GenBank/DDBJ databases">
        <authorList>
            <person name="Girao M."/>
            <person name="Carvalho M.F."/>
        </authorList>
    </citation>
    <scope>NUCLEOTIDE SEQUENCE [LARGE SCALE GENOMIC DNA]</scope>
    <source>
        <strain evidence="2 3">CC-R104</strain>
    </source>
</reference>